<organism evidence="2 3">
    <name type="scientific">Xanthomonas graminis pv. arrhenatheri LMG 727</name>
    <dbReference type="NCBI Taxonomy" id="1195923"/>
    <lineage>
        <taxon>Bacteria</taxon>
        <taxon>Pseudomonadati</taxon>
        <taxon>Pseudomonadota</taxon>
        <taxon>Gammaproteobacteria</taxon>
        <taxon>Lysobacterales</taxon>
        <taxon>Lysobacteraceae</taxon>
        <taxon>Xanthomonas</taxon>
        <taxon>Xanthomonas translucens group</taxon>
        <taxon>Xanthomonas graminis</taxon>
    </lineage>
</organism>
<feature type="region of interest" description="Disordered" evidence="1">
    <location>
        <begin position="288"/>
        <end position="325"/>
    </location>
</feature>
<name>A0A0K2ZZF8_9XANT</name>
<keyword evidence="3" id="KW-1185">Reference proteome</keyword>
<protein>
    <submittedName>
        <fullName evidence="2">Uncharacterized protein</fullName>
    </submittedName>
</protein>
<reference evidence="3" key="1">
    <citation type="submission" date="2015-07" db="EMBL/GenBank/DDBJ databases">
        <authorList>
            <person name="Wibberg D."/>
        </authorList>
    </citation>
    <scope>NUCLEOTIDE SEQUENCE [LARGE SCALE GENOMIC DNA]</scope>
</reference>
<feature type="compositionally biased region" description="Low complexity" evidence="1">
    <location>
        <begin position="300"/>
        <end position="319"/>
    </location>
</feature>
<evidence type="ECO:0000313" key="2">
    <source>
        <dbReference type="EMBL" id="CTP91196.1"/>
    </source>
</evidence>
<proteinExistence type="predicted"/>
<sequence length="325" mass="34743">MTGSMPESNASQASASAPPARPATPLQDPSLQPFLEQSATLRGGLAQLRHDRIDVIWGRAGGGTYLDPGRAIVIDENALGHGGRIARSLSHEMGHHRFTERPDMSSREAYVASMLRGEAAATLSNAQVRKEILAGGGADIGISGSGDRPRQYAVIADHYLAGRFGRDAALDQIGQVFKTEQPSVSTHSTYEQYYGGYYDRAIAPRMRPHGTPEPLDVAAPPQGHAAYPMYSALREQFPASVSDAHVLHASVLARAEGIRERDAQVFMKDDQAWVAASFPPGTRIQIDLGSAPPSMSDSLQRAAQQETLQQQNAASLAQAPGGPSR</sequence>
<feature type="compositionally biased region" description="Low complexity" evidence="1">
    <location>
        <begin position="1"/>
        <end position="18"/>
    </location>
</feature>
<evidence type="ECO:0000256" key="1">
    <source>
        <dbReference type="SAM" id="MobiDB-lite"/>
    </source>
</evidence>
<feature type="region of interest" description="Disordered" evidence="1">
    <location>
        <begin position="1"/>
        <end position="30"/>
    </location>
</feature>
<dbReference type="Proteomes" id="UP000046187">
    <property type="component" value="Unassembled WGS sequence"/>
</dbReference>
<dbReference type="AlphaFoldDB" id="A0A0K2ZZF8"/>
<evidence type="ECO:0000313" key="3">
    <source>
        <dbReference type="Proteomes" id="UP000046187"/>
    </source>
</evidence>
<dbReference type="EMBL" id="CXOI01000058">
    <property type="protein sequence ID" value="CTP91196.1"/>
    <property type="molecule type" value="Genomic_DNA"/>
</dbReference>
<gene>
    <name evidence="2" type="ORF">XTALMG727_3339</name>
</gene>
<accession>A0A0K2ZZF8</accession>